<reference evidence="1" key="1">
    <citation type="submission" date="2021-09" db="EMBL/GenBank/DDBJ databases">
        <title>Isolation and characterization of 3-chlorobenzoate degrading bacteria from soils in Shizuoka.</title>
        <authorList>
            <person name="Ifat A."/>
            <person name="Ogawa N."/>
            <person name="Kimbara K."/>
            <person name="Moriuchi R."/>
            <person name="Dohra H."/>
            <person name="Shintani M."/>
        </authorList>
    </citation>
    <scope>NUCLEOTIDE SEQUENCE</scope>
    <source>
        <strain evidence="1">19CS2-2</strain>
    </source>
</reference>
<dbReference type="EMBL" id="BPUR01000019">
    <property type="protein sequence ID" value="GJH20250.1"/>
    <property type="molecule type" value="Genomic_DNA"/>
</dbReference>
<comment type="caution">
    <text evidence="1">The sequence shown here is derived from an EMBL/GenBank/DDBJ whole genome shotgun (WGS) entry which is preliminary data.</text>
</comment>
<evidence type="ECO:0000313" key="1">
    <source>
        <dbReference type="EMBL" id="GJH20250.1"/>
    </source>
</evidence>
<dbReference type="Proteomes" id="UP001055013">
    <property type="component" value="Unassembled WGS sequence"/>
</dbReference>
<gene>
    <name evidence="1" type="ORF">CBA19CS22_26930</name>
</gene>
<name>A0ACB5R070_9BURK</name>
<keyword evidence="2" id="KW-1185">Reference proteome</keyword>
<protein>
    <submittedName>
        <fullName evidence="1">Acyl-CoA dehydrogenase family protein</fullName>
    </submittedName>
</protein>
<organism evidence="1 2">
    <name type="scientific">Caballeronia novacaledonica</name>
    <dbReference type="NCBI Taxonomy" id="1544861"/>
    <lineage>
        <taxon>Bacteria</taxon>
        <taxon>Pseudomonadati</taxon>
        <taxon>Pseudomonadota</taxon>
        <taxon>Betaproteobacteria</taxon>
        <taxon>Burkholderiales</taxon>
        <taxon>Burkholderiaceae</taxon>
        <taxon>Caballeronia</taxon>
    </lineage>
</organism>
<accession>A0ACB5R070</accession>
<proteinExistence type="predicted"/>
<evidence type="ECO:0000313" key="2">
    <source>
        <dbReference type="Proteomes" id="UP001055013"/>
    </source>
</evidence>
<sequence>MSASATAFAIRDDLSNQTDAITLDDVIAEIAQRRDEFDRLSHVPRDVIEQLKRVGIYRAATPKRFGGDARAPGEFLEMIERIAVADGSAAWVASFGSANLYLAALPVATQAAIYADGPDQVFAGGLFPVQNAQPAPGGYRVNGTWKFASGCKGADWLGVGIGTGKPGEAPGKPRTAVFRPEQVEIVENWNVVGMQGTGSHDLRVTDQFVAEDWTFVRGGVSTIDEPLYRYPTIAYAAQVLAVVNLGLARAALDVANHMAGGRKTTTGAPQLADRAYYRIELAKAEAQLRSARAFFYESTDSVWQSILAGNEVSPEQVSLLRLAATQIAREGADVVSRAYRLGGTMAIYRTHPLQRLMRDAMVVTQHAFLGEGNYDGAGAVFVGVPPIPGYL</sequence>